<proteinExistence type="predicted"/>
<keyword evidence="2" id="KW-1185">Reference proteome</keyword>
<sequence>MASLVTFLQGMVKHKRTHLRNLVSSFHYTIIIQHHIQSHQVADSIATQLLTNARQEHRPRELGPVPKLMDLLVLINQAFQPRNALQSLAEIRANMNAGVQVQIAMLCLLTMEHLVHRAPGDTRSQWDLIDNHLEAIRAKSKLELQV</sequence>
<accession>A0A2N5TWJ7</accession>
<comment type="caution">
    <text evidence="1">The sequence shown here is derived from an EMBL/GenBank/DDBJ whole genome shotgun (WGS) entry which is preliminary data.</text>
</comment>
<dbReference type="OrthoDB" id="2504051at2759"/>
<reference evidence="1 2" key="1">
    <citation type="submission" date="2017-11" db="EMBL/GenBank/DDBJ databases">
        <title>De novo assembly and phasing of dikaryotic genomes from two isolates of Puccinia coronata f. sp. avenae, the causal agent of oat crown rust.</title>
        <authorList>
            <person name="Miller M.E."/>
            <person name="Zhang Y."/>
            <person name="Omidvar V."/>
            <person name="Sperschneider J."/>
            <person name="Schwessinger B."/>
            <person name="Raley C."/>
            <person name="Palmer J.M."/>
            <person name="Garnica D."/>
            <person name="Upadhyaya N."/>
            <person name="Rathjen J."/>
            <person name="Taylor J.M."/>
            <person name="Park R.F."/>
            <person name="Dodds P.N."/>
            <person name="Hirsch C.D."/>
            <person name="Kianian S.F."/>
            <person name="Figueroa M."/>
        </authorList>
    </citation>
    <scope>NUCLEOTIDE SEQUENCE [LARGE SCALE GENOMIC DNA]</scope>
    <source>
        <strain evidence="1">12NC29</strain>
    </source>
</reference>
<evidence type="ECO:0000313" key="1">
    <source>
        <dbReference type="EMBL" id="PLW29859.1"/>
    </source>
</evidence>
<dbReference type="Proteomes" id="UP000235388">
    <property type="component" value="Unassembled WGS sequence"/>
</dbReference>
<protein>
    <submittedName>
        <fullName evidence="1">Uncharacterized protein</fullName>
    </submittedName>
</protein>
<dbReference type="EMBL" id="PGCJ01000396">
    <property type="protein sequence ID" value="PLW29859.1"/>
    <property type="molecule type" value="Genomic_DNA"/>
</dbReference>
<gene>
    <name evidence="1" type="ORF">PCANC_22539</name>
</gene>
<evidence type="ECO:0000313" key="2">
    <source>
        <dbReference type="Proteomes" id="UP000235388"/>
    </source>
</evidence>
<dbReference type="AlphaFoldDB" id="A0A2N5TWJ7"/>
<organism evidence="1 2">
    <name type="scientific">Puccinia coronata f. sp. avenae</name>
    <dbReference type="NCBI Taxonomy" id="200324"/>
    <lineage>
        <taxon>Eukaryota</taxon>
        <taxon>Fungi</taxon>
        <taxon>Dikarya</taxon>
        <taxon>Basidiomycota</taxon>
        <taxon>Pucciniomycotina</taxon>
        <taxon>Pucciniomycetes</taxon>
        <taxon>Pucciniales</taxon>
        <taxon>Pucciniaceae</taxon>
        <taxon>Puccinia</taxon>
    </lineage>
</organism>
<name>A0A2N5TWJ7_9BASI</name>